<dbReference type="GeneID" id="76463548"/>
<dbReference type="HOGENOM" id="CLU_1041862_0_0_4"/>
<gene>
    <name evidence="1" type="ordered locus">Veis_1835</name>
</gene>
<dbReference type="RefSeq" id="WP_011809594.1">
    <property type="nucleotide sequence ID" value="NC_008786.1"/>
</dbReference>
<dbReference type="Proteomes" id="UP000000374">
    <property type="component" value="Chromosome"/>
</dbReference>
<dbReference type="STRING" id="391735.Veis_1835"/>
<dbReference type="OrthoDB" id="9130284at2"/>
<dbReference type="EMBL" id="CP000542">
    <property type="protein sequence ID" value="ABM57588.1"/>
    <property type="molecule type" value="Genomic_DNA"/>
</dbReference>
<keyword evidence="2" id="KW-1185">Reference proteome</keyword>
<organism evidence="1 2">
    <name type="scientific">Verminephrobacter eiseniae (strain EF01-2)</name>
    <dbReference type="NCBI Taxonomy" id="391735"/>
    <lineage>
        <taxon>Bacteria</taxon>
        <taxon>Pseudomonadati</taxon>
        <taxon>Pseudomonadota</taxon>
        <taxon>Betaproteobacteria</taxon>
        <taxon>Burkholderiales</taxon>
        <taxon>Comamonadaceae</taxon>
        <taxon>Verminephrobacter</taxon>
    </lineage>
</organism>
<sequence length="267" mass="28417">MSKSRFPGPALRGGPALCLDALSYARRVFGNDDEHWFGTPALLAVCRPMAQSLHPDWFVLPLREWVQAWWQAHGRPGQGMVKPRRALQARLEDPRLRAALLDALRALHSAIGSTAGLALQIDGPGPWLSWVGAAADVDALDGADAEDVSVYLAALLHRLAGSGLGALVVQQQAGLGTDPAELYAALTNAAGHHGWPCVLCSATTHGVPRGFDALAVHPAIPGMGLWCNEANWVRQATPGVPFVVARVPAQAAPDDVLAQIARWRNQS</sequence>
<evidence type="ECO:0000313" key="1">
    <source>
        <dbReference type="EMBL" id="ABM57588.1"/>
    </source>
</evidence>
<protein>
    <submittedName>
        <fullName evidence="1">Uncharacterized protein</fullName>
    </submittedName>
</protein>
<evidence type="ECO:0000313" key="2">
    <source>
        <dbReference type="Proteomes" id="UP000000374"/>
    </source>
</evidence>
<dbReference type="eggNOG" id="ENOG502ZA8Z">
    <property type="taxonomic scope" value="Bacteria"/>
</dbReference>
<reference evidence="2" key="1">
    <citation type="submission" date="2006-12" db="EMBL/GenBank/DDBJ databases">
        <title>Complete sequence of chromosome 1 of Verminephrobacter eiseniae EF01-2.</title>
        <authorList>
            <person name="Copeland A."/>
            <person name="Lucas S."/>
            <person name="Lapidus A."/>
            <person name="Barry K."/>
            <person name="Detter J.C."/>
            <person name="Glavina del Rio T."/>
            <person name="Dalin E."/>
            <person name="Tice H."/>
            <person name="Pitluck S."/>
            <person name="Chertkov O."/>
            <person name="Brettin T."/>
            <person name="Bruce D."/>
            <person name="Han C."/>
            <person name="Tapia R."/>
            <person name="Gilna P."/>
            <person name="Schmutz J."/>
            <person name="Larimer F."/>
            <person name="Land M."/>
            <person name="Hauser L."/>
            <person name="Kyrpides N."/>
            <person name="Kim E."/>
            <person name="Stahl D."/>
            <person name="Richardson P."/>
        </authorList>
    </citation>
    <scope>NUCLEOTIDE SEQUENCE [LARGE SCALE GENOMIC DNA]</scope>
    <source>
        <strain evidence="2">EF01-2</strain>
    </source>
</reference>
<name>A1WIY1_VEREI</name>
<proteinExistence type="predicted"/>
<dbReference type="KEGG" id="vei:Veis_1835"/>
<accession>A1WIY1</accession>
<dbReference type="AlphaFoldDB" id="A1WIY1"/>